<gene>
    <name evidence="2" type="ORF">L596_003811</name>
</gene>
<feature type="transmembrane region" description="Helical" evidence="1">
    <location>
        <begin position="152"/>
        <end position="171"/>
    </location>
</feature>
<keyword evidence="1" id="KW-1133">Transmembrane helix</keyword>
<reference evidence="2 3" key="1">
    <citation type="journal article" date="2015" name="Genome Biol.">
        <title>Comparative genomics of Steinernema reveals deeply conserved gene regulatory networks.</title>
        <authorList>
            <person name="Dillman A.R."/>
            <person name="Macchietto M."/>
            <person name="Porter C.F."/>
            <person name="Rogers A."/>
            <person name="Williams B."/>
            <person name="Antoshechkin I."/>
            <person name="Lee M.M."/>
            <person name="Goodwin Z."/>
            <person name="Lu X."/>
            <person name="Lewis E.E."/>
            <person name="Goodrich-Blair H."/>
            <person name="Stock S.P."/>
            <person name="Adams B.J."/>
            <person name="Sternberg P.W."/>
            <person name="Mortazavi A."/>
        </authorList>
    </citation>
    <scope>NUCLEOTIDE SEQUENCE [LARGE SCALE GENOMIC DNA]</scope>
    <source>
        <strain evidence="2 3">ALL</strain>
    </source>
</reference>
<comment type="caution">
    <text evidence="2">The sequence shown here is derived from an EMBL/GenBank/DDBJ whole genome shotgun (WGS) entry which is preliminary data.</text>
</comment>
<name>A0A4V6I837_STECR</name>
<evidence type="ECO:0000313" key="3">
    <source>
        <dbReference type="Proteomes" id="UP000298663"/>
    </source>
</evidence>
<protein>
    <submittedName>
        <fullName evidence="2">Uncharacterized protein</fullName>
    </submittedName>
</protein>
<sequence>MSGIHVSNMRVSVPSACSNATTIVVSSRESRDLTAASEGVCFVRDRWPTREELERNLRKILLIAPFTRHRCCLGCIALDDAVLLICVFQLIQLAVLSLVGAQLAVSDGYLFYTTLLEGHGSKIAFSIGFFVLLSVIIVAITLFAWAKQKPHLYLFHIVWQVAVVCIITGMIRLVFAHIKSPASNVPQEYQIIWPSAVVIIFFLAISALIQLWWIVVMVDAYFNQYTTTKHLGRTIAIVVPGLLRYPRPSHQFADEELSIEVPLNYAL</sequence>
<evidence type="ECO:0000313" key="2">
    <source>
        <dbReference type="EMBL" id="TMS36713.1"/>
    </source>
</evidence>
<feature type="transmembrane region" description="Helical" evidence="1">
    <location>
        <begin position="82"/>
        <end position="103"/>
    </location>
</feature>
<dbReference type="EMBL" id="CM016762">
    <property type="protein sequence ID" value="TMS36713.1"/>
    <property type="molecule type" value="Genomic_DNA"/>
</dbReference>
<proteinExistence type="predicted"/>
<keyword evidence="3" id="KW-1185">Reference proteome</keyword>
<organism evidence="2 3">
    <name type="scientific">Steinernema carpocapsae</name>
    <name type="common">Entomopathogenic nematode</name>
    <dbReference type="NCBI Taxonomy" id="34508"/>
    <lineage>
        <taxon>Eukaryota</taxon>
        <taxon>Metazoa</taxon>
        <taxon>Ecdysozoa</taxon>
        <taxon>Nematoda</taxon>
        <taxon>Chromadorea</taxon>
        <taxon>Rhabditida</taxon>
        <taxon>Tylenchina</taxon>
        <taxon>Panagrolaimomorpha</taxon>
        <taxon>Strongyloidoidea</taxon>
        <taxon>Steinernematidae</taxon>
        <taxon>Steinernema</taxon>
    </lineage>
</organism>
<dbReference type="EMBL" id="AZBU02000001">
    <property type="protein sequence ID" value="TMS36713.1"/>
    <property type="molecule type" value="Genomic_DNA"/>
</dbReference>
<evidence type="ECO:0000256" key="1">
    <source>
        <dbReference type="SAM" id="Phobius"/>
    </source>
</evidence>
<keyword evidence="1" id="KW-0472">Membrane</keyword>
<dbReference type="Proteomes" id="UP000298663">
    <property type="component" value="Chromosome X"/>
</dbReference>
<feature type="transmembrane region" description="Helical" evidence="1">
    <location>
        <begin position="123"/>
        <end position="145"/>
    </location>
</feature>
<reference evidence="2 3" key="2">
    <citation type="journal article" date="2019" name="G3 (Bethesda)">
        <title>Hybrid Assembly of the Genome of the Entomopathogenic Nematode Steinernema carpocapsae Identifies the X-Chromosome.</title>
        <authorList>
            <person name="Serra L."/>
            <person name="Macchietto M."/>
            <person name="Macias-Munoz A."/>
            <person name="McGill C.J."/>
            <person name="Rodriguez I.M."/>
            <person name="Rodriguez B."/>
            <person name="Murad R."/>
            <person name="Mortazavi A."/>
        </authorList>
    </citation>
    <scope>NUCLEOTIDE SEQUENCE [LARGE SCALE GENOMIC DNA]</scope>
    <source>
        <strain evidence="2 3">ALL</strain>
    </source>
</reference>
<dbReference type="OrthoDB" id="5815271at2759"/>
<feature type="transmembrane region" description="Helical" evidence="1">
    <location>
        <begin position="191"/>
        <end position="215"/>
    </location>
</feature>
<dbReference type="AlphaFoldDB" id="A0A4V6I837"/>
<keyword evidence="1" id="KW-0812">Transmembrane</keyword>
<accession>A0A4V6I837</accession>